<evidence type="ECO:0000313" key="1">
    <source>
        <dbReference type="EMBL" id="OSJ35484.1"/>
    </source>
</evidence>
<proteinExistence type="predicted"/>
<organism evidence="1 2">
    <name type="scientific">Bradyrhizobium canariense</name>
    <dbReference type="NCBI Taxonomy" id="255045"/>
    <lineage>
        <taxon>Bacteria</taxon>
        <taxon>Pseudomonadati</taxon>
        <taxon>Pseudomonadota</taxon>
        <taxon>Alphaproteobacteria</taxon>
        <taxon>Hyphomicrobiales</taxon>
        <taxon>Nitrobacteraceae</taxon>
        <taxon>Bradyrhizobium</taxon>
    </lineage>
</organism>
<dbReference type="PROSITE" id="PS51257">
    <property type="entry name" value="PROKAR_LIPOPROTEIN"/>
    <property type="match status" value="1"/>
</dbReference>
<comment type="caution">
    <text evidence="1">The sequence shown here is derived from an EMBL/GenBank/DDBJ whole genome shotgun (WGS) entry which is preliminary data.</text>
</comment>
<dbReference type="EMBL" id="NAFK01000108">
    <property type="protein sequence ID" value="OSJ35484.1"/>
    <property type="molecule type" value="Genomic_DNA"/>
</dbReference>
<gene>
    <name evidence="1" type="ORF">BST63_01890</name>
</gene>
<dbReference type="Proteomes" id="UP000193884">
    <property type="component" value="Unassembled WGS sequence"/>
</dbReference>
<accession>A0ABX3XAT3</accession>
<name>A0ABX3XAT3_9BRAD</name>
<keyword evidence="2" id="KW-1185">Reference proteome</keyword>
<protein>
    <submittedName>
        <fullName evidence="1">Uncharacterized protein</fullName>
    </submittedName>
</protein>
<sequence>MAEYRLYRVDHEGHIQGAPLIVSCEDDDAAIAEAKQYVDGVSIEVWDRARRVARLPSTE</sequence>
<evidence type="ECO:0000313" key="2">
    <source>
        <dbReference type="Proteomes" id="UP000193884"/>
    </source>
</evidence>
<reference evidence="1 2" key="1">
    <citation type="submission" date="2017-03" db="EMBL/GenBank/DDBJ databases">
        <title>Whole genome sequences of fourteen strains of Bradyrhizobium canariense and one strain of Bradyrhizobium japonicum isolated from Lupinus (Papilionoideae: Genisteae) species in Algeria.</title>
        <authorList>
            <person name="Crovadore J."/>
            <person name="Chekireb D."/>
            <person name="Brachmann A."/>
            <person name="Chablais R."/>
            <person name="Cochard B."/>
            <person name="Lefort F."/>
        </authorList>
    </citation>
    <scope>NUCLEOTIDE SEQUENCE [LARGE SCALE GENOMIC DNA]</scope>
    <source>
        <strain evidence="1 2">UBMAN05</strain>
    </source>
</reference>